<dbReference type="EMBL" id="JAEQNE010000004">
    <property type="protein sequence ID" value="MBL0392807.1"/>
    <property type="molecule type" value="Genomic_DNA"/>
</dbReference>
<dbReference type="AlphaFoldDB" id="A0A937CVB0"/>
<feature type="chain" id="PRO_5037566502" description="Peptidase M1 membrane alanine aminopeptidase domain-containing protein" evidence="1">
    <location>
        <begin position="30"/>
        <end position="669"/>
    </location>
</feature>
<dbReference type="Pfam" id="PF01433">
    <property type="entry name" value="Peptidase_M1"/>
    <property type="match status" value="1"/>
</dbReference>
<evidence type="ECO:0000313" key="3">
    <source>
        <dbReference type="EMBL" id="MBL0392807.1"/>
    </source>
</evidence>
<dbReference type="RefSeq" id="WP_201675485.1">
    <property type="nucleotide sequence ID" value="NZ_JAEQNE010000004.1"/>
</dbReference>
<dbReference type="SUPFAM" id="SSF55486">
    <property type="entry name" value="Metalloproteases ('zincins'), catalytic domain"/>
    <property type="match status" value="1"/>
</dbReference>
<dbReference type="Gene3D" id="1.10.390.10">
    <property type="entry name" value="Neutral Protease Domain 2"/>
    <property type="match status" value="1"/>
</dbReference>
<dbReference type="GO" id="GO:0016020">
    <property type="term" value="C:membrane"/>
    <property type="evidence" value="ECO:0007669"/>
    <property type="project" value="TreeGrafter"/>
</dbReference>
<evidence type="ECO:0000259" key="2">
    <source>
        <dbReference type="Pfam" id="PF01433"/>
    </source>
</evidence>
<accession>A0A937CVB0</accession>
<dbReference type="GO" id="GO:0043171">
    <property type="term" value="P:peptide catabolic process"/>
    <property type="evidence" value="ECO:0007669"/>
    <property type="project" value="TreeGrafter"/>
</dbReference>
<organism evidence="3 4">
    <name type="scientific">Ramlibacter monticola</name>
    <dbReference type="NCBI Taxonomy" id="1926872"/>
    <lineage>
        <taxon>Bacteria</taxon>
        <taxon>Pseudomonadati</taxon>
        <taxon>Pseudomonadota</taxon>
        <taxon>Betaproteobacteria</taxon>
        <taxon>Burkholderiales</taxon>
        <taxon>Comamonadaceae</taxon>
        <taxon>Ramlibacter</taxon>
    </lineage>
</organism>
<dbReference type="InterPro" id="IPR050344">
    <property type="entry name" value="Peptidase_M1_aminopeptidases"/>
</dbReference>
<dbReference type="GO" id="GO:0070006">
    <property type="term" value="F:metalloaminopeptidase activity"/>
    <property type="evidence" value="ECO:0007669"/>
    <property type="project" value="TreeGrafter"/>
</dbReference>
<proteinExistence type="predicted"/>
<name>A0A937CVB0_9BURK</name>
<dbReference type="GO" id="GO:0005615">
    <property type="term" value="C:extracellular space"/>
    <property type="evidence" value="ECO:0007669"/>
    <property type="project" value="TreeGrafter"/>
</dbReference>
<evidence type="ECO:0000313" key="4">
    <source>
        <dbReference type="Proteomes" id="UP000599109"/>
    </source>
</evidence>
<protein>
    <recommendedName>
        <fullName evidence="2">Peptidase M1 membrane alanine aminopeptidase domain-containing protein</fullName>
    </recommendedName>
</protein>
<feature type="signal peptide" evidence="1">
    <location>
        <begin position="1"/>
        <end position="29"/>
    </location>
</feature>
<dbReference type="Proteomes" id="UP000599109">
    <property type="component" value="Unassembled WGS sequence"/>
</dbReference>
<feature type="domain" description="Peptidase M1 membrane alanine aminopeptidase" evidence="2">
    <location>
        <begin position="283"/>
        <end position="423"/>
    </location>
</feature>
<dbReference type="GO" id="GO:0008270">
    <property type="term" value="F:zinc ion binding"/>
    <property type="evidence" value="ECO:0007669"/>
    <property type="project" value="InterPro"/>
</dbReference>
<gene>
    <name evidence="3" type="ORF">JJ685_16845</name>
</gene>
<comment type="caution">
    <text evidence="3">The sequence shown here is derived from an EMBL/GenBank/DDBJ whole genome shotgun (WGS) entry which is preliminary data.</text>
</comment>
<dbReference type="GO" id="GO:0042277">
    <property type="term" value="F:peptide binding"/>
    <property type="evidence" value="ECO:0007669"/>
    <property type="project" value="TreeGrafter"/>
</dbReference>
<keyword evidence="4" id="KW-1185">Reference proteome</keyword>
<keyword evidence="1" id="KW-0732">Signal</keyword>
<dbReference type="PANTHER" id="PTHR11533">
    <property type="entry name" value="PROTEASE M1 ZINC METALLOPROTEASE"/>
    <property type="match status" value="1"/>
</dbReference>
<dbReference type="GO" id="GO:0005737">
    <property type="term" value="C:cytoplasm"/>
    <property type="evidence" value="ECO:0007669"/>
    <property type="project" value="TreeGrafter"/>
</dbReference>
<evidence type="ECO:0000256" key="1">
    <source>
        <dbReference type="SAM" id="SignalP"/>
    </source>
</evidence>
<dbReference type="PANTHER" id="PTHR11533:SF174">
    <property type="entry name" value="PUROMYCIN-SENSITIVE AMINOPEPTIDASE-RELATED"/>
    <property type="match status" value="1"/>
</dbReference>
<dbReference type="InterPro" id="IPR014782">
    <property type="entry name" value="Peptidase_M1_dom"/>
</dbReference>
<reference evidence="3 4" key="1">
    <citation type="journal article" date="2017" name="Int. J. Syst. Evol. Microbiol.">
        <title>Ramlibacter monticola sp. nov., isolated from forest soil.</title>
        <authorList>
            <person name="Chaudhary D.K."/>
            <person name="Kim J."/>
        </authorList>
    </citation>
    <scope>NUCLEOTIDE SEQUENCE [LARGE SCALE GENOMIC DNA]</scope>
    <source>
        <strain evidence="3 4">KACC 19175</strain>
    </source>
</reference>
<dbReference type="InterPro" id="IPR027268">
    <property type="entry name" value="Peptidase_M4/M1_CTD_sf"/>
</dbReference>
<sequence>MLRPSFSFLRAGCKLVALWMLATLHAALAAVPHLELEVTLDPASRRLQATARLSSDRLPDFTLHPRLAIARATVDGNAVAPAALRRLTLAPGEHRYVLEYTGTLPALPAGSQQSANPASFYAAPEGSYLAPEARWYPDPGVAFTSTLKLDLPAGQKGLAPGRQVRASTEGGRWTAEYAFTQPTEGVWLMAGPYEVAQQAATLADGSVVTVRTWFPPEIAELAPGYLQDSVRYLQRYSRAIGPYPYGDFSIVSSPLPHGLGIPSLTYLGRDVLRLPFIRATSLGHEVLHNWWGNGVVPDWRNGNWSEGLTTFQADYAYREDQGPEAARAMRLEWLRDLVAIAPADETAVAAFTSRHHGISSVMGYSKPAMMFVMLRDEIGPAAFEQGLRAFWQAHRFRAAGWKELEQAFAQAGGRDLSTFFAQWTKRAASPSLALAAAGPNRVRVTQQGEPFDLLVPLRVQQASGATRDLAVRVRERETVVDLAAHGVSDAAAVTLDPELRLWRRLAPASVPPILREAFIAPRVQMHVTNGDAEWMVAATALAERALDAKPTVVAAEALLATPQQPAFVAGDRAGLVKVLAQLGLGSLPQVLVQEGAGADGALKGTARAWAARTENGKSFVFVLADTPAALAALQRGLPHYGRQSWLVFQDARMVAQGAWPAVIAPVPLR</sequence>